<evidence type="ECO:0000313" key="1">
    <source>
        <dbReference type="EMBL" id="KAF9062025.1"/>
    </source>
</evidence>
<name>A0A9P5TZY5_9AGAR</name>
<keyword evidence="2" id="KW-1185">Reference proteome</keyword>
<organism evidence="1 2">
    <name type="scientific">Rhodocollybia butyracea</name>
    <dbReference type="NCBI Taxonomy" id="206335"/>
    <lineage>
        <taxon>Eukaryota</taxon>
        <taxon>Fungi</taxon>
        <taxon>Dikarya</taxon>
        <taxon>Basidiomycota</taxon>
        <taxon>Agaricomycotina</taxon>
        <taxon>Agaricomycetes</taxon>
        <taxon>Agaricomycetidae</taxon>
        <taxon>Agaricales</taxon>
        <taxon>Marasmiineae</taxon>
        <taxon>Omphalotaceae</taxon>
        <taxon>Rhodocollybia</taxon>
    </lineage>
</organism>
<accession>A0A9P5TZY5</accession>
<dbReference type="AlphaFoldDB" id="A0A9P5TZY5"/>
<dbReference type="OrthoDB" id="2788229at2759"/>
<dbReference type="Proteomes" id="UP000772434">
    <property type="component" value="Unassembled WGS sequence"/>
</dbReference>
<evidence type="ECO:0000313" key="2">
    <source>
        <dbReference type="Proteomes" id="UP000772434"/>
    </source>
</evidence>
<comment type="caution">
    <text evidence="1">The sequence shown here is derived from an EMBL/GenBank/DDBJ whole genome shotgun (WGS) entry which is preliminary data.</text>
</comment>
<evidence type="ECO:0008006" key="3">
    <source>
        <dbReference type="Google" id="ProtNLM"/>
    </source>
</evidence>
<proteinExistence type="predicted"/>
<gene>
    <name evidence="1" type="ORF">BDP27DRAFT_1451915</name>
</gene>
<reference evidence="1" key="1">
    <citation type="submission" date="2020-11" db="EMBL/GenBank/DDBJ databases">
        <authorList>
            <consortium name="DOE Joint Genome Institute"/>
            <person name="Ahrendt S."/>
            <person name="Riley R."/>
            <person name="Andreopoulos W."/>
            <person name="Labutti K."/>
            <person name="Pangilinan J."/>
            <person name="Ruiz-Duenas F.J."/>
            <person name="Barrasa J.M."/>
            <person name="Sanchez-Garcia M."/>
            <person name="Camarero S."/>
            <person name="Miyauchi S."/>
            <person name="Serrano A."/>
            <person name="Linde D."/>
            <person name="Babiker R."/>
            <person name="Drula E."/>
            <person name="Ayuso-Fernandez I."/>
            <person name="Pacheco R."/>
            <person name="Padilla G."/>
            <person name="Ferreira P."/>
            <person name="Barriuso J."/>
            <person name="Kellner H."/>
            <person name="Castanera R."/>
            <person name="Alfaro M."/>
            <person name="Ramirez L."/>
            <person name="Pisabarro A.G."/>
            <person name="Kuo A."/>
            <person name="Tritt A."/>
            <person name="Lipzen A."/>
            <person name="He G."/>
            <person name="Yan M."/>
            <person name="Ng V."/>
            <person name="Cullen D."/>
            <person name="Martin F."/>
            <person name="Rosso M.-N."/>
            <person name="Henrissat B."/>
            <person name="Hibbett D."/>
            <person name="Martinez A.T."/>
            <person name="Grigoriev I.V."/>
        </authorList>
    </citation>
    <scope>NUCLEOTIDE SEQUENCE</scope>
    <source>
        <strain evidence="1">AH 40177</strain>
    </source>
</reference>
<dbReference type="EMBL" id="JADNRY010000183">
    <property type="protein sequence ID" value="KAF9062025.1"/>
    <property type="molecule type" value="Genomic_DNA"/>
</dbReference>
<sequence>MSSTTSLSHLPVELHEKILDIALTSNANATTMSDALNFALVSKLWTPRSRYHLHLSLDESRVKYQKLRTFTNLCEHPLSTLTLIRALSISNVGNIRIGLKRSSLDHTAANALFSRRFLTKSKSNSKSRDFILESVFTHLKTLTLEKVGWWTLSDAARSSLHNGFQLVTSLALHNVSFLNYHHFHELVCSFPTLETLHVSLLQSSFIPDHEKNPNLQLPVNLHSIEIATVDAATLTALSFLTPCRRSADSTGRPSAGSSLVDLTLAFSVDTSSNDIRIRKPSFEIAIAQFKRFHNSIDLSKNPSLKSLTLDIRPDPYLVLFLQHALHPTQILSIRSLSIPYLENIIFSLKTQNLPNDGLTESDLDIGLQQLPLANVQELNFEVMGYFPRATVIESVGKILGGFLERGVVLVTSCPMSAINIPEP</sequence>
<protein>
    <recommendedName>
        <fullName evidence="3">F-box domain-containing protein</fullName>
    </recommendedName>
</protein>